<organism evidence="5">
    <name type="scientific">Aphanomyces invadans</name>
    <dbReference type="NCBI Taxonomy" id="157072"/>
    <lineage>
        <taxon>Eukaryota</taxon>
        <taxon>Sar</taxon>
        <taxon>Stramenopiles</taxon>
        <taxon>Oomycota</taxon>
        <taxon>Saprolegniomycetes</taxon>
        <taxon>Saprolegniales</taxon>
        <taxon>Verrucalvaceae</taxon>
        <taxon>Aphanomyces</taxon>
    </lineage>
</organism>
<name>A0A024TA10_9STRA</name>
<proteinExistence type="predicted"/>
<feature type="domain" description="FYVE zinc finger" evidence="4">
    <location>
        <begin position="265"/>
        <end position="306"/>
    </location>
</feature>
<keyword evidence="2" id="KW-0863">Zinc-finger</keyword>
<evidence type="ECO:0000256" key="3">
    <source>
        <dbReference type="ARBA" id="ARBA00022833"/>
    </source>
</evidence>
<evidence type="ECO:0000256" key="2">
    <source>
        <dbReference type="ARBA" id="ARBA00022771"/>
    </source>
</evidence>
<dbReference type="PANTHER" id="PTHR13510">
    <property type="entry name" value="FYVE-FINGER-CONTAINING RAB5 EFFECTOR PROTEIN RABENOSYN-5-RELATED"/>
    <property type="match status" value="1"/>
</dbReference>
<keyword evidence="1" id="KW-0479">Metal-binding</keyword>
<dbReference type="OrthoDB" id="20035at2759"/>
<dbReference type="InterPro" id="IPR000306">
    <property type="entry name" value="Znf_FYVE"/>
</dbReference>
<dbReference type="SUPFAM" id="SSF55961">
    <property type="entry name" value="Bet v1-like"/>
    <property type="match status" value="1"/>
</dbReference>
<dbReference type="VEuPathDB" id="FungiDB:H310_14434"/>
<dbReference type="GO" id="GO:0008270">
    <property type="term" value="F:zinc ion binding"/>
    <property type="evidence" value="ECO:0007669"/>
    <property type="project" value="UniProtKB-KW"/>
</dbReference>
<gene>
    <name evidence="5" type="ORF">H310_14434</name>
</gene>
<dbReference type="GeneID" id="20091484"/>
<dbReference type="Gene3D" id="3.30.40.10">
    <property type="entry name" value="Zinc/RING finger domain, C3HC4 (zinc finger)"/>
    <property type="match status" value="1"/>
</dbReference>
<sequence>MTKLPLPPHFFQCPPLSDTDTANLNTFAEQASIDAIRHARIDHGPISWSIVEDHHDLQVLCGQDRTAPAGVLTYCSVSHIFATIDDVAGLFRAETTDEYQAYRRNFATDLLDGAPLYTLTSPTPENPRQFVGVKWMAVASPAPAIVKPRDFCAIECRYDFDTQGKRGFVRCMKSVALACCPDLEATLGLVRGVYHRVAYVFLESDRPGYLHATQLLQINFHGKIPSWLSRLSAKKRAKALGDMELFLRGKRLTESGFLSDFDVVDKASRSRCFLCQRAFGAFGGKWSCRKCGEVVCKMCSKTWQPPLWRIQCRPTPHGTNQVPYASRDACVDITRIHCRFDNIRLEHRRAMQAAAAYQGIVSDTEDHVLVDSANDSFPDSTEF</sequence>
<dbReference type="RefSeq" id="XP_008880517.1">
    <property type="nucleotide sequence ID" value="XM_008882295.1"/>
</dbReference>
<dbReference type="Pfam" id="PF01363">
    <property type="entry name" value="FYVE"/>
    <property type="match status" value="1"/>
</dbReference>
<dbReference type="InterPro" id="IPR011011">
    <property type="entry name" value="Znf_FYVE_PHD"/>
</dbReference>
<dbReference type="AlphaFoldDB" id="A0A024TA10"/>
<dbReference type="PANTHER" id="PTHR13510:SF44">
    <property type="entry name" value="RABENOSYN-5"/>
    <property type="match status" value="1"/>
</dbReference>
<evidence type="ECO:0000313" key="5">
    <source>
        <dbReference type="EMBL" id="ETV90839.1"/>
    </source>
</evidence>
<dbReference type="InterPro" id="IPR023393">
    <property type="entry name" value="START-like_dom_sf"/>
</dbReference>
<protein>
    <recommendedName>
        <fullName evidence="4">FYVE zinc finger domain-containing protein</fullName>
    </recommendedName>
</protein>
<keyword evidence="3" id="KW-0862">Zinc</keyword>
<accession>A0A024TA10</accession>
<dbReference type="Gene3D" id="3.30.530.20">
    <property type="match status" value="1"/>
</dbReference>
<reference evidence="5" key="1">
    <citation type="submission" date="2013-12" db="EMBL/GenBank/DDBJ databases">
        <title>The Genome Sequence of Aphanomyces invadans NJM9701.</title>
        <authorList>
            <consortium name="The Broad Institute Genomics Platform"/>
            <person name="Russ C."/>
            <person name="Tyler B."/>
            <person name="van West P."/>
            <person name="Dieguez-Uribeondo J."/>
            <person name="Young S.K."/>
            <person name="Zeng Q."/>
            <person name="Gargeya S."/>
            <person name="Fitzgerald M."/>
            <person name="Abouelleil A."/>
            <person name="Alvarado L."/>
            <person name="Chapman S.B."/>
            <person name="Gainer-Dewar J."/>
            <person name="Goldberg J."/>
            <person name="Griggs A."/>
            <person name="Gujja S."/>
            <person name="Hansen M."/>
            <person name="Howarth C."/>
            <person name="Imamovic A."/>
            <person name="Ireland A."/>
            <person name="Larimer J."/>
            <person name="McCowan C."/>
            <person name="Murphy C."/>
            <person name="Pearson M."/>
            <person name="Poon T.W."/>
            <person name="Priest M."/>
            <person name="Roberts A."/>
            <person name="Saif S."/>
            <person name="Shea T."/>
            <person name="Sykes S."/>
            <person name="Wortman J."/>
            <person name="Nusbaum C."/>
            <person name="Birren B."/>
        </authorList>
    </citation>
    <scope>NUCLEOTIDE SEQUENCE [LARGE SCALE GENOMIC DNA]</scope>
    <source>
        <strain evidence="5">NJM9701</strain>
    </source>
</reference>
<dbReference type="EMBL" id="KI914021">
    <property type="protein sequence ID" value="ETV90839.1"/>
    <property type="molecule type" value="Genomic_DNA"/>
</dbReference>
<evidence type="ECO:0000259" key="4">
    <source>
        <dbReference type="Pfam" id="PF01363"/>
    </source>
</evidence>
<evidence type="ECO:0000256" key="1">
    <source>
        <dbReference type="ARBA" id="ARBA00022723"/>
    </source>
</evidence>
<dbReference type="InterPro" id="IPR052727">
    <property type="entry name" value="Rab4/Rab5_effector"/>
</dbReference>
<dbReference type="InterPro" id="IPR013083">
    <property type="entry name" value="Znf_RING/FYVE/PHD"/>
</dbReference>
<dbReference type="SUPFAM" id="SSF57903">
    <property type="entry name" value="FYVE/PHD zinc finger"/>
    <property type="match status" value="1"/>
</dbReference>